<dbReference type="AlphaFoldDB" id="A0A6J4RB91"/>
<feature type="region of interest" description="Disordered" evidence="1">
    <location>
        <begin position="1"/>
        <end position="92"/>
    </location>
</feature>
<reference evidence="2" key="1">
    <citation type="submission" date="2020-02" db="EMBL/GenBank/DDBJ databases">
        <authorList>
            <person name="Meier V. D."/>
        </authorList>
    </citation>
    <scope>NUCLEOTIDE SEQUENCE</scope>
    <source>
        <strain evidence="2">AVDCRST_MAG38</strain>
    </source>
</reference>
<proteinExistence type="predicted"/>
<feature type="non-terminal residue" evidence="2">
    <location>
        <position position="1"/>
    </location>
</feature>
<evidence type="ECO:0000256" key="1">
    <source>
        <dbReference type="SAM" id="MobiDB-lite"/>
    </source>
</evidence>
<accession>A0A6J4RB91</accession>
<feature type="compositionally biased region" description="Basic and acidic residues" evidence="1">
    <location>
        <begin position="59"/>
        <end position="82"/>
    </location>
</feature>
<sequence>GPPASRHATGAAPRGRGASGARSPSPTGAPGDRARAVALLRRPGRDPGHRAGAQRGPARARDAQRGPADHPRPGGRAGDRLARAARARRPYL</sequence>
<feature type="compositionally biased region" description="Low complexity" evidence="1">
    <location>
        <begin position="10"/>
        <end position="26"/>
    </location>
</feature>
<organism evidence="2">
    <name type="scientific">uncultured Solirubrobacteraceae bacterium</name>
    <dbReference type="NCBI Taxonomy" id="1162706"/>
    <lineage>
        <taxon>Bacteria</taxon>
        <taxon>Bacillati</taxon>
        <taxon>Actinomycetota</taxon>
        <taxon>Thermoleophilia</taxon>
        <taxon>Solirubrobacterales</taxon>
        <taxon>Solirubrobacteraceae</taxon>
        <taxon>environmental samples</taxon>
    </lineage>
</organism>
<gene>
    <name evidence="2" type="ORF">AVDCRST_MAG38-645</name>
</gene>
<feature type="non-terminal residue" evidence="2">
    <location>
        <position position="92"/>
    </location>
</feature>
<protein>
    <submittedName>
        <fullName evidence="2">Uncharacterized protein</fullName>
    </submittedName>
</protein>
<evidence type="ECO:0000313" key="2">
    <source>
        <dbReference type="EMBL" id="CAA9465444.1"/>
    </source>
</evidence>
<dbReference type="EMBL" id="CADCVJ010000043">
    <property type="protein sequence ID" value="CAA9465444.1"/>
    <property type="molecule type" value="Genomic_DNA"/>
</dbReference>
<feature type="compositionally biased region" description="Basic residues" evidence="1">
    <location>
        <begin position="83"/>
        <end position="92"/>
    </location>
</feature>
<name>A0A6J4RB91_9ACTN</name>